<reference evidence="2" key="1">
    <citation type="submission" date="2023-10" db="EMBL/GenBank/DDBJ databases">
        <authorList>
            <person name="Chen Y."/>
            <person name="Shah S."/>
            <person name="Dougan E. K."/>
            <person name="Thang M."/>
            <person name="Chan C."/>
        </authorList>
    </citation>
    <scope>NUCLEOTIDE SEQUENCE [LARGE SCALE GENOMIC DNA]</scope>
</reference>
<organism evidence="2 3">
    <name type="scientific">Prorocentrum cordatum</name>
    <dbReference type="NCBI Taxonomy" id="2364126"/>
    <lineage>
        <taxon>Eukaryota</taxon>
        <taxon>Sar</taxon>
        <taxon>Alveolata</taxon>
        <taxon>Dinophyceae</taxon>
        <taxon>Prorocentrales</taxon>
        <taxon>Prorocentraceae</taxon>
        <taxon>Prorocentrum</taxon>
    </lineage>
</organism>
<dbReference type="EMBL" id="CAUYUJ010020028">
    <property type="protein sequence ID" value="CAK0895369.1"/>
    <property type="molecule type" value="Genomic_DNA"/>
</dbReference>
<evidence type="ECO:0000313" key="2">
    <source>
        <dbReference type="EMBL" id="CAK0895369.1"/>
    </source>
</evidence>
<name>A0ABN9XBQ1_9DINO</name>
<keyword evidence="3" id="KW-1185">Reference proteome</keyword>
<feature type="non-terminal residue" evidence="2">
    <location>
        <position position="66"/>
    </location>
</feature>
<dbReference type="Proteomes" id="UP001189429">
    <property type="component" value="Unassembled WGS sequence"/>
</dbReference>
<protein>
    <submittedName>
        <fullName evidence="2">Uncharacterized protein</fullName>
    </submittedName>
</protein>
<gene>
    <name evidence="2" type="ORF">PCOR1329_LOCUS74136</name>
</gene>
<comment type="caution">
    <text evidence="2">The sequence shown here is derived from an EMBL/GenBank/DDBJ whole genome shotgun (WGS) entry which is preliminary data.</text>
</comment>
<accession>A0ABN9XBQ1</accession>
<feature type="non-terminal residue" evidence="2">
    <location>
        <position position="1"/>
    </location>
</feature>
<feature type="region of interest" description="Disordered" evidence="1">
    <location>
        <begin position="1"/>
        <end position="66"/>
    </location>
</feature>
<feature type="compositionally biased region" description="Basic residues" evidence="1">
    <location>
        <begin position="51"/>
        <end position="66"/>
    </location>
</feature>
<evidence type="ECO:0000256" key="1">
    <source>
        <dbReference type="SAM" id="MobiDB-lite"/>
    </source>
</evidence>
<proteinExistence type="predicted"/>
<evidence type="ECO:0000313" key="3">
    <source>
        <dbReference type="Proteomes" id="UP001189429"/>
    </source>
</evidence>
<sequence length="66" mass="7136">ARAPHRASCRPPPRATSPASAAPPTCGPWTCLRGRGPRRPSTRSPTPTAGPRRRCLRTSRRAARPQ</sequence>